<name>A0ACC2MC14_PERAE</name>
<sequence>MWEGRLKDHHILTNVREVWRQLDTQDVDSFDWQSYDRYSDELENCVNEGDRLLFRSAVTMKRMKLAVATGMSTCTGIEELQENESVGRCKEYIWIKTAPPKRRLTDSLTGS</sequence>
<proteinExistence type="predicted"/>
<gene>
    <name evidence="1" type="ORF">MRB53_005002</name>
</gene>
<comment type="caution">
    <text evidence="1">The sequence shown here is derived from an EMBL/GenBank/DDBJ whole genome shotgun (WGS) entry which is preliminary data.</text>
</comment>
<dbReference type="EMBL" id="CM056810">
    <property type="protein sequence ID" value="KAJ8643254.1"/>
    <property type="molecule type" value="Genomic_DNA"/>
</dbReference>
<protein>
    <submittedName>
        <fullName evidence="1">Uncharacterized protein</fullName>
    </submittedName>
</protein>
<keyword evidence="2" id="KW-1185">Reference proteome</keyword>
<evidence type="ECO:0000313" key="2">
    <source>
        <dbReference type="Proteomes" id="UP001234297"/>
    </source>
</evidence>
<evidence type="ECO:0000313" key="1">
    <source>
        <dbReference type="EMBL" id="KAJ8643254.1"/>
    </source>
</evidence>
<reference evidence="1 2" key="1">
    <citation type="journal article" date="2022" name="Hortic Res">
        <title>A haplotype resolved chromosomal level avocado genome allows analysis of novel avocado genes.</title>
        <authorList>
            <person name="Nath O."/>
            <person name="Fletcher S.J."/>
            <person name="Hayward A."/>
            <person name="Shaw L.M."/>
            <person name="Masouleh A.K."/>
            <person name="Furtado A."/>
            <person name="Henry R.J."/>
            <person name="Mitter N."/>
        </authorList>
    </citation>
    <scope>NUCLEOTIDE SEQUENCE [LARGE SCALE GENOMIC DNA]</scope>
    <source>
        <strain evidence="2">cv. Hass</strain>
    </source>
</reference>
<organism evidence="1 2">
    <name type="scientific">Persea americana</name>
    <name type="common">Avocado</name>
    <dbReference type="NCBI Taxonomy" id="3435"/>
    <lineage>
        <taxon>Eukaryota</taxon>
        <taxon>Viridiplantae</taxon>
        <taxon>Streptophyta</taxon>
        <taxon>Embryophyta</taxon>
        <taxon>Tracheophyta</taxon>
        <taxon>Spermatophyta</taxon>
        <taxon>Magnoliopsida</taxon>
        <taxon>Magnoliidae</taxon>
        <taxon>Laurales</taxon>
        <taxon>Lauraceae</taxon>
        <taxon>Persea</taxon>
    </lineage>
</organism>
<accession>A0ACC2MC14</accession>
<dbReference type="Proteomes" id="UP001234297">
    <property type="component" value="Chromosome 2"/>
</dbReference>